<dbReference type="Pfam" id="PF16460">
    <property type="entry name" value="Phage_TTP_11"/>
    <property type="match status" value="1"/>
</dbReference>
<dbReference type="EMBL" id="FUZV01000001">
    <property type="protein sequence ID" value="SKC48790.1"/>
    <property type="molecule type" value="Genomic_DNA"/>
</dbReference>
<organism evidence="1 2">
    <name type="scientific">Pseudoxanthomonas indica</name>
    <dbReference type="NCBI Taxonomy" id="428993"/>
    <lineage>
        <taxon>Bacteria</taxon>
        <taxon>Pseudomonadati</taxon>
        <taxon>Pseudomonadota</taxon>
        <taxon>Gammaproteobacteria</taxon>
        <taxon>Lysobacterales</taxon>
        <taxon>Lysobacteraceae</taxon>
        <taxon>Pseudoxanthomonas</taxon>
    </lineage>
</organism>
<keyword evidence="2" id="KW-1185">Reference proteome</keyword>
<dbReference type="RefSeq" id="WP_079723063.1">
    <property type="nucleotide sequence ID" value="NZ_BMCL01000003.1"/>
</dbReference>
<evidence type="ECO:0000313" key="1">
    <source>
        <dbReference type="EMBL" id="SKC48790.1"/>
    </source>
</evidence>
<reference evidence="1 2" key="1">
    <citation type="submission" date="2017-02" db="EMBL/GenBank/DDBJ databases">
        <authorList>
            <person name="Peterson S.W."/>
        </authorList>
    </citation>
    <scope>NUCLEOTIDE SEQUENCE [LARGE SCALE GENOMIC DNA]</scope>
    <source>
        <strain evidence="1 2">P15</strain>
    </source>
</reference>
<protein>
    <submittedName>
        <fullName evidence="1">Phage tail tube, TTP, lambda-like</fullName>
    </submittedName>
</protein>
<dbReference type="AlphaFoldDB" id="A0A1T5JBH5"/>
<name>A0A1T5JBH5_9GAMM</name>
<evidence type="ECO:0000313" key="2">
    <source>
        <dbReference type="Proteomes" id="UP000190341"/>
    </source>
</evidence>
<dbReference type="Gene3D" id="4.10.410.40">
    <property type="match status" value="1"/>
</dbReference>
<sequence length="156" mass="16306">MASTKTKHTTIYVATAAAVATKIVGVRQAGVPDGQASQIDISSWDDDFDQFVSGRKSTGSTTIEVIFDAAAHETLEAKYQSGEVMEFLVLAPASDSAAAVAPTVTASAFAAVTAVDNIKFKGYISNFAVAMADNDVWRGTITIQGTGPRTITKKSP</sequence>
<accession>A0A1T5JBH5</accession>
<dbReference type="Proteomes" id="UP000190341">
    <property type="component" value="Unassembled WGS sequence"/>
</dbReference>
<dbReference type="STRING" id="428993.SAMN06296058_0684"/>
<proteinExistence type="predicted"/>
<dbReference type="InterPro" id="IPR032495">
    <property type="entry name" value="Phage_TTP_11"/>
</dbReference>
<gene>
    <name evidence="1" type="ORF">SAMN06296058_0684</name>
</gene>
<dbReference type="OrthoDB" id="6045874at2"/>